<name>A0A511CWJ7_9PSEU</name>
<proteinExistence type="predicted"/>
<evidence type="ECO:0000313" key="2">
    <source>
        <dbReference type="Proteomes" id="UP000321328"/>
    </source>
</evidence>
<keyword evidence="2" id="KW-1185">Reference proteome</keyword>
<dbReference type="OrthoDB" id="3828387at2"/>
<evidence type="ECO:0000313" key="1">
    <source>
        <dbReference type="EMBL" id="GEL16931.1"/>
    </source>
</evidence>
<organism evidence="1 2">
    <name type="scientific">Pseudonocardia asaccharolytica DSM 44247 = NBRC 16224</name>
    <dbReference type="NCBI Taxonomy" id="1123024"/>
    <lineage>
        <taxon>Bacteria</taxon>
        <taxon>Bacillati</taxon>
        <taxon>Actinomycetota</taxon>
        <taxon>Actinomycetes</taxon>
        <taxon>Pseudonocardiales</taxon>
        <taxon>Pseudonocardiaceae</taxon>
        <taxon>Pseudonocardia</taxon>
    </lineage>
</organism>
<dbReference type="Proteomes" id="UP000321328">
    <property type="component" value="Unassembled WGS sequence"/>
</dbReference>
<reference evidence="1 2" key="1">
    <citation type="submission" date="2019-07" db="EMBL/GenBank/DDBJ databases">
        <title>Whole genome shotgun sequence of Pseudonocardia asaccharolytica NBRC 16224.</title>
        <authorList>
            <person name="Hosoyama A."/>
            <person name="Uohara A."/>
            <person name="Ohji S."/>
            <person name="Ichikawa N."/>
        </authorList>
    </citation>
    <scope>NUCLEOTIDE SEQUENCE [LARGE SCALE GENOMIC DNA]</scope>
    <source>
        <strain evidence="1 2">NBRC 16224</strain>
    </source>
</reference>
<comment type="caution">
    <text evidence="1">The sequence shown here is derived from an EMBL/GenBank/DDBJ whole genome shotgun (WGS) entry which is preliminary data.</text>
</comment>
<dbReference type="STRING" id="1123024.GCA_000423625_02348"/>
<dbReference type="EMBL" id="BJVI01000004">
    <property type="protein sequence ID" value="GEL16931.1"/>
    <property type="molecule type" value="Genomic_DNA"/>
</dbReference>
<dbReference type="RefSeq" id="WP_154667143.1">
    <property type="nucleotide sequence ID" value="NZ_AUII01000008.1"/>
</dbReference>
<gene>
    <name evidence="1" type="ORF">PA7_07680</name>
</gene>
<accession>A0A511CWJ7</accession>
<protein>
    <submittedName>
        <fullName evidence="1">Uncharacterized protein</fullName>
    </submittedName>
</protein>
<dbReference type="AlphaFoldDB" id="A0A511CWJ7"/>
<sequence length="50" mass="5431">MPIRPPAPGRHYKPATVRFYFDADVLGLGLAHQIAGLRPDATYPGDPAGW</sequence>